<dbReference type="Proteomes" id="UP001280121">
    <property type="component" value="Unassembled WGS sequence"/>
</dbReference>
<reference evidence="1" key="1">
    <citation type="journal article" date="2023" name="Plant J.">
        <title>Genome sequences and population genomics provide insights into the demographic history, inbreeding, and mutation load of two 'living fossil' tree species of Dipteronia.</title>
        <authorList>
            <person name="Feng Y."/>
            <person name="Comes H.P."/>
            <person name="Chen J."/>
            <person name="Zhu S."/>
            <person name="Lu R."/>
            <person name="Zhang X."/>
            <person name="Li P."/>
            <person name="Qiu J."/>
            <person name="Olsen K.M."/>
            <person name="Qiu Y."/>
        </authorList>
    </citation>
    <scope>NUCLEOTIDE SEQUENCE</scope>
    <source>
        <strain evidence="1">KIB01</strain>
    </source>
</reference>
<sequence>MVLLMVHYDGQWEDGQFNPKSIFFLSVAPKDTLKTLAEKICNQFGLNCDEVDFMISTRIDDSVVEMIFDLDLQIFVSHNKENHKCYVSKQAYLLFFFLFTRFDFKATLHRLKDNFNDSAPTSSEHEPVAFDEPRRISDPGSWIPLFDDLPCPRFRADVGCE</sequence>
<comment type="caution">
    <text evidence="1">The sequence shown here is derived from an EMBL/GenBank/DDBJ whole genome shotgun (WGS) entry which is preliminary data.</text>
</comment>
<organism evidence="1 2">
    <name type="scientific">Dipteronia dyeriana</name>
    <dbReference type="NCBI Taxonomy" id="168575"/>
    <lineage>
        <taxon>Eukaryota</taxon>
        <taxon>Viridiplantae</taxon>
        <taxon>Streptophyta</taxon>
        <taxon>Embryophyta</taxon>
        <taxon>Tracheophyta</taxon>
        <taxon>Spermatophyta</taxon>
        <taxon>Magnoliopsida</taxon>
        <taxon>eudicotyledons</taxon>
        <taxon>Gunneridae</taxon>
        <taxon>Pentapetalae</taxon>
        <taxon>rosids</taxon>
        <taxon>malvids</taxon>
        <taxon>Sapindales</taxon>
        <taxon>Sapindaceae</taxon>
        <taxon>Hippocastanoideae</taxon>
        <taxon>Acereae</taxon>
        <taxon>Dipteronia</taxon>
    </lineage>
</organism>
<accession>A0AAD9TLZ5</accession>
<dbReference type="EMBL" id="JANJYI010000008">
    <property type="protein sequence ID" value="KAK2638232.1"/>
    <property type="molecule type" value="Genomic_DNA"/>
</dbReference>
<name>A0AAD9TLZ5_9ROSI</name>
<proteinExistence type="predicted"/>
<keyword evidence="2" id="KW-1185">Reference proteome</keyword>
<evidence type="ECO:0000313" key="2">
    <source>
        <dbReference type="Proteomes" id="UP001280121"/>
    </source>
</evidence>
<dbReference type="AlphaFoldDB" id="A0AAD9TLZ5"/>
<protein>
    <submittedName>
        <fullName evidence="1">Uncharacterized protein</fullName>
    </submittedName>
</protein>
<gene>
    <name evidence="1" type="ORF">Ddye_026027</name>
</gene>
<evidence type="ECO:0000313" key="1">
    <source>
        <dbReference type="EMBL" id="KAK2638232.1"/>
    </source>
</evidence>